<evidence type="ECO:0000313" key="1">
    <source>
        <dbReference type="EMBL" id="TMI84449.1"/>
    </source>
</evidence>
<dbReference type="Proteomes" id="UP000320048">
    <property type="component" value="Unassembled WGS sequence"/>
</dbReference>
<evidence type="ECO:0000313" key="2">
    <source>
        <dbReference type="Proteomes" id="UP000320048"/>
    </source>
</evidence>
<dbReference type="AlphaFoldDB" id="A0A537JLN4"/>
<dbReference type="NCBIfam" id="NF040603">
    <property type="entry name" value="choice_anch_P"/>
    <property type="match status" value="1"/>
</dbReference>
<organism evidence="1 2">
    <name type="scientific">Candidatus Segetimicrobium genomatis</name>
    <dbReference type="NCBI Taxonomy" id="2569760"/>
    <lineage>
        <taxon>Bacteria</taxon>
        <taxon>Bacillati</taxon>
        <taxon>Candidatus Sysuimicrobiota</taxon>
        <taxon>Candidatus Sysuimicrobiia</taxon>
        <taxon>Candidatus Sysuimicrobiales</taxon>
        <taxon>Candidatus Segetimicrobiaceae</taxon>
        <taxon>Candidatus Segetimicrobium</taxon>
    </lineage>
</organism>
<sequence>MQQIVQRRWALVALSMLVVGLAGWPVPTGAQISTGTITSIVADATGTATGTLGSGITTVLGGTGDLGGTPGALGASALTGQIPGLLTGEVLHAATIGGPDQVVSDVSTANLALEVAGTTIEADLVTALARSAPGAAGIGSASVVNLVIDGAPIAVSGTPNQTIAIIGGWVVINEVIIASAAADASTVTGQASAVQAAGL</sequence>
<gene>
    <name evidence="1" type="ORF">E6H04_01305</name>
</gene>
<reference evidence="1 2" key="1">
    <citation type="journal article" date="2019" name="Nat. Microbiol.">
        <title>Mediterranean grassland soil C-N compound turnover is dependent on rainfall and depth, and is mediated by genomically divergent microorganisms.</title>
        <authorList>
            <person name="Diamond S."/>
            <person name="Andeer P.F."/>
            <person name="Li Z."/>
            <person name="Crits-Christoph A."/>
            <person name="Burstein D."/>
            <person name="Anantharaman K."/>
            <person name="Lane K.R."/>
            <person name="Thomas B.C."/>
            <person name="Pan C."/>
            <person name="Northen T.R."/>
            <person name="Banfield J.F."/>
        </authorList>
    </citation>
    <scope>NUCLEOTIDE SEQUENCE [LARGE SCALE GENOMIC DNA]</scope>
    <source>
        <strain evidence="1">NP_7</strain>
    </source>
</reference>
<name>A0A537JLN4_9BACT</name>
<accession>A0A537JLN4</accession>
<comment type="caution">
    <text evidence="1">The sequence shown here is derived from an EMBL/GenBank/DDBJ whole genome shotgun (WGS) entry which is preliminary data.</text>
</comment>
<proteinExistence type="predicted"/>
<protein>
    <submittedName>
        <fullName evidence="1">Uncharacterized protein</fullName>
    </submittedName>
</protein>
<dbReference type="EMBL" id="VBAO01000030">
    <property type="protein sequence ID" value="TMI84449.1"/>
    <property type="molecule type" value="Genomic_DNA"/>
</dbReference>